<dbReference type="GO" id="GO:0008284">
    <property type="term" value="P:positive regulation of cell population proliferation"/>
    <property type="evidence" value="ECO:0007669"/>
    <property type="project" value="TreeGrafter"/>
</dbReference>
<evidence type="ECO:0000256" key="5">
    <source>
        <dbReference type="ARBA" id="ARBA00023030"/>
    </source>
</evidence>
<dbReference type="EMBL" id="KU749310">
    <property type="protein sequence ID" value="AOP31492.1"/>
    <property type="molecule type" value="Genomic_DNA"/>
</dbReference>
<evidence type="ECO:0000256" key="2">
    <source>
        <dbReference type="ARBA" id="ARBA00022525"/>
    </source>
</evidence>
<evidence type="ECO:0000256" key="3">
    <source>
        <dbReference type="ARBA" id="ARBA00022536"/>
    </source>
</evidence>
<dbReference type="Gene3D" id="2.10.25.10">
    <property type="entry name" value="Laminin"/>
    <property type="match status" value="1"/>
</dbReference>
<dbReference type="KEGG" id="vg:29057591"/>
<evidence type="ECO:0000313" key="11">
    <source>
        <dbReference type="Proteomes" id="UP000201873"/>
    </source>
</evidence>
<name>A0A1C9KBG7_9POXV</name>
<dbReference type="Proteomes" id="UP000201873">
    <property type="component" value="Segment"/>
</dbReference>
<dbReference type="GO" id="GO:0007173">
    <property type="term" value="P:epidermal growth factor receptor signaling pathway"/>
    <property type="evidence" value="ECO:0007669"/>
    <property type="project" value="TreeGrafter"/>
</dbReference>
<evidence type="ECO:0000256" key="4">
    <source>
        <dbReference type="ARBA" id="ARBA00022729"/>
    </source>
</evidence>
<dbReference type="PANTHER" id="PTHR10740:SF14">
    <property type="entry name" value="EGF-LIKE DOMAIN-CONTAINING PROTEIN"/>
    <property type="match status" value="1"/>
</dbReference>
<dbReference type="PRINTS" id="PR00009">
    <property type="entry name" value="EGFTGF"/>
</dbReference>
<keyword evidence="11" id="KW-1185">Reference proteome</keyword>
<dbReference type="RefSeq" id="YP_009282707.1">
    <property type="nucleotide sequence ID" value="NC_031038.1"/>
</dbReference>
<sequence length="131" mass="14685">MLKYLVLWFAAIIKISASDIDASNTTELISAIQLCGIEGDGYCFHGQCIYINNIDENMHCICKHGYIGIRCQHKVLIDYQRSEKDDGGNNTYVPSPSIVLALVGIVITCCMLAVYRFTRRTKLPLQEIVLP</sequence>
<proteinExistence type="predicted"/>
<feature type="transmembrane region" description="Helical" evidence="8">
    <location>
        <begin position="98"/>
        <end position="117"/>
    </location>
</feature>
<accession>A0A1C9KBG7</accession>
<feature type="disulfide bond" evidence="7">
    <location>
        <begin position="62"/>
        <end position="71"/>
    </location>
</feature>
<keyword evidence="5" id="KW-0339">Growth factor</keyword>
<evidence type="ECO:0000256" key="8">
    <source>
        <dbReference type="SAM" id="Phobius"/>
    </source>
</evidence>
<keyword evidence="8" id="KW-1133">Transmembrane helix</keyword>
<dbReference type="PROSITE" id="PS01186">
    <property type="entry name" value="EGF_2"/>
    <property type="match status" value="1"/>
</dbReference>
<dbReference type="PROSITE" id="PS50026">
    <property type="entry name" value="EGF_3"/>
    <property type="match status" value="1"/>
</dbReference>
<gene>
    <name evidence="10" type="ORF">SKPV-WA-013</name>
</gene>
<evidence type="ECO:0000256" key="7">
    <source>
        <dbReference type="PROSITE-ProRule" id="PRU00076"/>
    </source>
</evidence>
<dbReference type="GO" id="GO:0008083">
    <property type="term" value="F:growth factor activity"/>
    <property type="evidence" value="ECO:0007669"/>
    <property type="project" value="UniProtKB-KW"/>
</dbReference>
<comment type="caution">
    <text evidence="7">Lacks conserved residue(s) required for the propagation of feature annotation.</text>
</comment>
<keyword evidence="6 7" id="KW-1015">Disulfide bond</keyword>
<dbReference type="OrthoDB" id="29074at10239"/>
<evidence type="ECO:0000256" key="1">
    <source>
        <dbReference type="ARBA" id="ARBA00004613"/>
    </source>
</evidence>
<feature type="domain" description="EGF-like" evidence="9">
    <location>
        <begin position="31"/>
        <end position="72"/>
    </location>
</feature>
<dbReference type="PROSITE" id="PS00022">
    <property type="entry name" value="EGF_1"/>
    <property type="match status" value="1"/>
</dbReference>
<protein>
    <submittedName>
        <fullName evidence="10">Secreted egf-like protein</fullName>
    </submittedName>
</protein>
<evidence type="ECO:0000259" key="9">
    <source>
        <dbReference type="PROSITE" id="PS50026"/>
    </source>
</evidence>
<reference evidence="10 11" key="1">
    <citation type="journal article" date="2016" name="Virus Genes">
        <title>The genomes of three North American orthopoxviruses.</title>
        <authorList>
            <person name="Smithson C."/>
            <person name="Tang N."/>
            <person name="Sammons S."/>
            <person name="Frace M."/>
            <person name="Batra D."/>
            <person name="Li Y."/>
            <person name="Emerson G.L."/>
            <person name="Carroll D.S."/>
            <person name="Upton C."/>
        </authorList>
    </citation>
    <scope>NUCLEOTIDE SEQUENCE [LARGE SCALE GENOMIC DNA]</scope>
    <source>
        <strain evidence="10 11">WA</strain>
    </source>
</reference>
<dbReference type="PANTHER" id="PTHR10740">
    <property type="entry name" value="TRANSFORMING GROWTH FACTOR ALPHA"/>
    <property type="match status" value="1"/>
</dbReference>
<organism evidence="10 11">
    <name type="scientific">Skunkpox virus</name>
    <dbReference type="NCBI Taxonomy" id="160796"/>
    <lineage>
        <taxon>Viruses</taxon>
        <taxon>Varidnaviria</taxon>
        <taxon>Bamfordvirae</taxon>
        <taxon>Nucleocytoviricota</taxon>
        <taxon>Pokkesviricetes</taxon>
        <taxon>Chitovirales</taxon>
        <taxon>Poxviridae</taxon>
        <taxon>Chordopoxvirinae</taxon>
        <taxon>Orthopoxvirus</taxon>
        <taxon>Orthopoxvirus skunkpox</taxon>
    </lineage>
</organism>
<dbReference type="GeneID" id="29057591"/>
<keyword evidence="8" id="KW-0472">Membrane</keyword>
<keyword evidence="3 7" id="KW-0245">EGF-like domain</keyword>
<feature type="disulfide bond" evidence="7">
    <location>
        <begin position="43"/>
        <end position="60"/>
    </location>
</feature>
<evidence type="ECO:0000256" key="6">
    <source>
        <dbReference type="ARBA" id="ARBA00023157"/>
    </source>
</evidence>
<comment type="subcellular location">
    <subcellularLocation>
        <location evidence="1">Secreted</location>
    </subcellularLocation>
</comment>
<keyword evidence="2" id="KW-0964">Secreted</keyword>
<dbReference type="InterPro" id="IPR000742">
    <property type="entry name" value="EGF"/>
</dbReference>
<dbReference type="SUPFAM" id="SSF57196">
    <property type="entry name" value="EGF/Laminin"/>
    <property type="match status" value="1"/>
</dbReference>
<dbReference type="GO" id="GO:0005576">
    <property type="term" value="C:extracellular region"/>
    <property type="evidence" value="ECO:0007669"/>
    <property type="project" value="UniProtKB-SubCell"/>
</dbReference>
<evidence type="ECO:0000313" key="10">
    <source>
        <dbReference type="EMBL" id="AOP31492.1"/>
    </source>
</evidence>
<keyword evidence="8" id="KW-0812">Transmembrane</keyword>
<keyword evidence="4" id="KW-0732">Signal</keyword>